<feature type="transmembrane region" description="Helical" evidence="6">
    <location>
        <begin position="304"/>
        <end position="325"/>
    </location>
</feature>
<feature type="region of interest" description="Disordered" evidence="5">
    <location>
        <begin position="455"/>
        <end position="485"/>
    </location>
</feature>
<evidence type="ECO:0000256" key="3">
    <source>
        <dbReference type="ARBA" id="ARBA00022989"/>
    </source>
</evidence>
<dbReference type="PANTHER" id="PTHR23507">
    <property type="entry name" value="ZGC:174356"/>
    <property type="match status" value="1"/>
</dbReference>
<evidence type="ECO:0000256" key="6">
    <source>
        <dbReference type="SAM" id="Phobius"/>
    </source>
</evidence>
<feature type="transmembrane region" description="Helical" evidence="6">
    <location>
        <begin position="206"/>
        <end position="228"/>
    </location>
</feature>
<evidence type="ECO:0000256" key="1">
    <source>
        <dbReference type="ARBA" id="ARBA00004141"/>
    </source>
</evidence>
<evidence type="ECO:0000313" key="7">
    <source>
        <dbReference type="EnsemblMetazoa" id="CLYHEMP008770.1"/>
    </source>
</evidence>
<dbReference type="GO" id="GO:0022857">
    <property type="term" value="F:transmembrane transporter activity"/>
    <property type="evidence" value="ECO:0007669"/>
    <property type="project" value="InterPro"/>
</dbReference>
<dbReference type="AlphaFoldDB" id="A0A7M5WS51"/>
<feature type="transmembrane region" description="Helical" evidence="6">
    <location>
        <begin position="179"/>
        <end position="200"/>
    </location>
</feature>
<dbReference type="Gene3D" id="1.20.1250.20">
    <property type="entry name" value="MFS general substrate transporter like domains"/>
    <property type="match status" value="1"/>
</dbReference>
<dbReference type="GeneID" id="136797736"/>
<evidence type="ECO:0000313" key="8">
    <source>
        <dbReference type="Proteomes" id="UP000594262"/>
    </source>
</evidence>
<dbReference type="SUPFAM" id="SSF103473">
    <property type="entry name" value="MFS general substrate transporter"/>
    <property type="match status" value="1"/>
</dbReference>
<evidence type="ECO:0000256" key="4">
    <source>
        <dbReference type="ARBA" id="ARBA00023136"/>
    </source>
</evidence>
<organism evidence="7 8">
    <name type="scientific">Clytia hemisphaerica</name>
    <dbReference type="NCBI Taxonomy" id="252671"/>
    <lineage>
        <taxon>Eukaryota</taxon>
        <taxon>Metazoa</taxon>
        <taxon>Cnidaria</taxon>
        <taxon>Hydrozoa</taxon>
        <taxon>Hydroidolina</taxon>
        <taxon>Leptothecata</taxon>
        <taxon>Obeliida</taxon>
        <taxon>Clytiidae</taxon>
        <taxon>Clytia</taxon>
    </lineage>
</organism>
<keyword evidence="8" id="KW-1185">Reference proteome</keyword>
<feature type="transmembrane region" description="Helical" evidence="6">
    <location>
        <begin position="332"/>
        <end position="352"/>
    </location>
</feature>
<proteinExistence type="predicted"/>
<keyword evidence="4 6" id="KW-0472">Membrane</keyword>
<dbReference type="InterPro" id="IPR036259">
    <property type="entry name" value="MFS_trans_sf"/>
</dbReference>
<dbReference type="EnsemblMetazoa" id="CLYHEMT008770.1">
    <property type="protein sequence ID" value="CLYHEMP008770.1"/>
    <property type="gene ID" value="CLYHEMG008770"/>
</dbReference>
<name>A0A7M5WS51_9CNID</name>
<feature type="transmembrane region" description="Helical" evidence="6">
    <location>
        <begin position="358"/>
        <end position="379"/>
    </location>
</feature>
<reference evidence="7" key="1">
    <citation type="submission" date="2021-01" db="UniProtKB">
        <authorList>
            <consortium name="EnsemblMetazoa"/>
        </authorList>
    </citation>
    <scope>IDENTIFICATION</scope>
</reference>
<dbReference type="RefSeq" id="XP_066910426.1">
    <property type="nucleotide sequence ID" value="XM_067054325.1"/>
</dbReference>
<evidence type="ECO:0000256" key="5">
    <source>
        <dbReference type="SAM" id="MobiDB-lite"/>
    </source>
</evidence>
<dbReference type="OrthoDB" id="3026777at2759"/>
<evidence type="ECO:0000256" key="2">
    <source>
        <dbReference type="ARBA" id="ARBA00022692"/>
    </source>
</evidence>
<feature type="transmembrane region" description="Helical" evidence="6">
    <location>
        <begin position="425"/>
        <end position="446"/>
    </location>
</feature>
<accession>A0A7M5WS51</accession>
<dbReference type="Proteomes" id="UP000594262">
    <property type="component" value="Unplaced"/>
</dbReference>
<dbReference type="Pfam" id="PF07690">
    <property type="entry name" value="MFS_1"/>
    <property type="match status" value="1"/>
</dbReference>
<feature type="transmembrane region" description="Helical" evidence="6">
    <location>
        <begin position="391"/>
        <end position="413"/>
    </location>
</feature>
<dbReference type="GO" id="GO:0016020">
    <property type="term" value="C:membrane"/>
    <property type="evidence" value="ECO:0007669"/>
    <property type="project" value="UniProtKB-SubCell"/>
</dbReference>
<protein>
    <submittedName>
        <fullName evidence="7">Uncharacterized protein</fullName>
    </submittedName>
</protein>
<comment type="subcellular location">
    <subcellularLocation>
        <location evidence="1">Membrane</location>
        <topology evidence="1">Multi-pass membrane protein</topology>
    </subcellularLocation>
</comment>
<sequence>MLMLLKELWRSLQYRPEFIGCILFFAMMMMQPINEQYYYKVYSKKHGLEYHFENKKAGCPNDTGTDNNVTRLMHEVQADVSRFVTRQTLVQSLPPMITLLFYGPMSDRFGRKPFMILPTCGFLLLMLCLVMIELTGISILWYNVAGFIAGCTGFLAGTVSPILSYLTDIVPKEKLAMRIAVIDLIIFFSIAISNMLSGIILNSFGFLYTFVFMGACFLASILLMIIHLKESLPKEKRTKQEYHWIKSPKRIYKLLKVPRSQKWRLKMLLSIDALSFLSGQVVIGPILLLRLLNSPFCWGSQGIGFFRGTYFFISGVGAVFAVKVFPKIFHKAFVILISNLSSFGYLVLLGSFETMTWYYIAIIVGIFSFSTPAMTRSMLGNQVKDHERGALYAFVSAMQSLVQTIATFTYQKIYRLADEKGKPQAVFIAIAFALAFPFILAFIYMTRDIAYERKERKRKAENSNEERTADQKSLHDAKENDPLIS</sequence>
<keyword evidence="3 6" id="KW-1133">Transmembrane helix</keyword>
<feature type="transmembrane region" description="Helical" evidence="6">
    <location>
        <begin position="147"/>
        <end position="167"/>
    </location>
</feature>
<feature type="transmembrane region" description="Helical" evidence="6">
    <location>
        <begin position="114"/>
        <end position="141"/>
    </location>
</feature>
<dbReference type="PANTHER" id="PTHR23507:SF1">
    <property type="entry name" value="FI18259P1-RELATED"/>
    <property type="match status" value="1"/>
</dbReference>
<keyword evidence="2 6" id="KW-0812">Transmembrane</keyword>
<dbReference type="InterPro" id="IPR011701">
    <property type="entry name" value="MFS"/>
</dbReference>
<feature type="transmembrane region" description="Helical" evidence="6">
    <location>
        <begin position="268"/>
        <end position="292"/>
    </location>
</feature>